<keyword evidence="4" id="KW-1185">Reference proteome</keyword>
<evidence type="ECO:0000256" key="2">
    <source>
        <dbReference type="SAM" id="SignalP"/>
    </source>
</evidence>
<keyword evidence="2" id="KW-0732">Signal</keyword>
<sequence length="239" mass="26296">MILQIALALSLSSITAAQWLDDKPLGSCADIGCPPASNNITTAAECKVANQTYTNLGVATFPSSIAANASSQNLTWTMAFHDYTNYDPDEKLERTIEKAFFLGTPENVSLATATEFHGCAVLLEAYDTVWRDNKPWDEFSCENLIGSECHDELLDQIRAFAREQAGNSTAGNSTSESCVRLSEHLSSTRGDSSDREFKCDEWTKVKVIRMYLFQTPNNSQEKPANVSHQLSPVHPPPVL</sequence>
<feature type="compositionally biased region" description="Polar residues" evidence="1">
    <location>
        <begin position="218"/>
        <end position="230"/>
    </location>
</feature>
<feature type="region of interest" description="Disordered" evidence="1">
    <location>
        <begin position="218"/>
        <end position="239"/>
    </location>
</feature>
<comment type="caution">
    <text evidence="3">The sequence shown here is derived from an EMBL/GenBank/DDBJ whole genome shotgun (WGS) entry which is preliminary data.</text>
</comment>
<protein>
    <submittedName>
        <fullName evidence="3">Uncharacterized protein</fullName>
    </submittedName>
</protein>
<dbReference type="Proteomes" id="UP001280581">
    <property type="component" value="Unassembled WGS sequence"/>
</dbReference>
<organism evidence="3 4">
    <name type="scientific">Pseudopithomyces chartarum</name>
    <dbReference type="NCBI Taxonomy" id="1892770"/>
    <lineage>
        <taxon>Eukaryota</taxon>
        <taxon>Fungi</taxon>
        <taxon>Dikarya</taxon>
        <taxon>Ascomycota</taxon>
        <taxon>Pezizomycotina</taxon>
        <taxon>Dothideomycetes</taxon>
        <taxon>Pleosporomycetidae</taxon>
        <taxon>Pleosporales</taxon>
        <taxon>Massarineae</taxon>
        <taxon>Didymosphaeriaceae</taxon>
        <taxon>Pseudopithomyces</taxon>
    </lineage>
</organism>
<reference evidence="3 4" key="1">
    <citation type="submission" date="2021-02" db="EMBL/GenBank/DDBJ databases">
        <title>Genome assembly of Pseudopithomyces chartarum.</title>
        <authorList>
            <person name="Jauregui R."/>
            <person name="Singh J."/>
            <person name="Voisey C."/>
        </authorList>
    </citation>
    <scope>NUCLEOTIDE SEQUENCE [LARGE SCALE GENOMIC DNA]</scope>
    <source>
        <strain evidence="3 4">AGR01</strain>
    </source>
</reference>
<dbReference type="AlphaFoldDB" id="A0AAN6LRN1"/>
<feature type="signal peptide" evidence="2">
    <location>
        <begin position="1"/>
        <end position="17"/>
    </location>
</feature>
<name>A0AAN6LRN1_9PLEO</name>
<feature type="chain" id="PRO_5042856042" evidence="2">
    <location>
        <begin position="18"/>
        <end position="239"/>
    </location>
</feature>
<gene>
    <name evidence="3" type="ORF">GRF29_185g1260808</name>
</gene>
<dbReference type="EMBL" id="WVTA01000016">
    <property type="protein sequence ID" value="KAK3201525.1"/>
    <property type="molecule type" value="Genomic_DNA"/>
</dbReference>
<proteinExistence type="predicted"/>
<evidence type="ECO:0000313" key="4">
    <source>
        <dbReference type="Proteomes" id="UP001280581"/>
    </source>
</evidence>
<evidence type="ECO:0000256" key="1">
    <source>
        <dbReference type="SAM" id="MobiDB-lite"/>
    </source>
</evidence>
<evidence type="ECO:0000313" key="3">
    <source>
        <dbReference type="EMBL" id="KAK3201525.1"/>
    </source>
</evidence>
<accession>A0AAN6LRN1</accession>